<proteinExistence type="inferred from homology"/>
<dbReference type="PANTHER" id="PTHR33228:SF38">
    <property type="entry name" value="PROTEIN GLUTAMINE DUMPER 3"/>
    <property type="match status" value="1"/>
</dbReference>
<evidence type="ECO:0000256" key="7">
    <source>
        <dbReference type="ARBA" id="ARBA00023136"/>
    </source>
</evidence>
<dbReference type="Proteomes" id="UP000015105">
    <property type="component" value="Chromosome 7D"/>
</dbReference>
<dbReference type="AlphaFoldDB" id="A0A453T382"/>
<keyword evidence="3" id="KW-0813">Transport</keyword>
<feature type="region of interest" description="Disordered" evidence="8">
    <location>
        <begin position="143"/>
        <end position="163"/>
    </location>
</feature>
<reference evidence="10" key="5">
    <citation type="journal article" date="2021" name="G3 (Bethesda)">
        <title>Aegilops tauschii genome assembly Aet v5.0 features greater sequence contiguity and improved annotation.</title>
        <authorList>
            <person name="Wang L."/>
            <person name="Zhu T."/>
            <person name="Rodriguez J.C."/>
            <person name="Deal K.R."/>
            <person name="Dubcovsky J."/>
            <person name="McGuire P.E."/>
            <person name="Lux T."/>
            <person name="Spannagl M."/>
            <person name="Mayer K.F.X."/>
            <person name="Baldrich P."/>
            <person name="Meyers B.C."/>
            <person name="Huo N."/>
            <person name="Gu Y.Q."/>
            <person name="Zhou H."/>
            <person name="Devos K.M."/>
            <person name="Bennetzen J.L."/>
            <person name="Unver T."/>
            <person name="Budak H."/>
            <person name="Gulick P.J."/>
            <person name="Galiba G."/>
            <person name="Kalapos B."/>
            <person name="Nelson D.R."/>
            <person name="Li P."/>
            <person name="You F.M."/>
            <person name="Luo M.C."/>
            <person name="Dvorak J."/>
        </authorList>
    </citation>
    <scope>NUCLEOTIDE SEQUENCE [LARGE SCALE GENOMIC DNA]</scope>
    <source>
        <strain evidence="10">cv. AL8/78</strain>
    </source>
</reference>
<dbReference type="GO" id="GO:0006865">
    <property type="term" value="P:amino acid transport"/>
    <property type="evidence" value="ECO:0007669"/>
    <property type="project" value="UniProtKB-KW"/>
</dbReference>
<feature type="region of interest" description="Disordered" evidence="8">
    <location>
        <begin position="210"/>
        <end position="272"/>
    </location>
</feature>
<evidence type="ECO:0000256" key="3">
    <source>
        <dbReference type="ARBA" id="ARBA00022448"/>
    </source>
</evidence>
<evidence type="ECO:0000256" key="1">
    <source>
        <dbReference type="ARBA" id="ARBA00004167"/>
    </source>
</evidence>
<keyword evidence="11" id="KW-1185">Reference proteome</keyword>
<sequence length="272" mass="28828">WSFDIPWHHKYISPGLLPYKYSPFPSHPSTPPLCAHTGEKQREQSSKLIRCSSSALLRRAHRHQHKHTMRPGAEFVAMSHRVGAPMVAPAHGLINGTAPHSPWQSPVPYLFGGLAAMLGLIAFALLILACSYWKLSGYLDGDRDGQAAEGDGEKAAASGASKPASDFQEHVVVIMAGDERPTFLAKPATSRAAEVELAAAAEAAAVASASAVDGPEKKVDEQGCEVNSQLGGDPADAASGSSGHQDAASQSRDHHHHDHESSSTAELQESLQ</sequence>
<name>A0A453T382_AEGTS</name>
<keyword evidence="5" id="KW-0029">Amino-acid transport</keyword>
<evidence type="ECO:0000256" key="8">
    <source>
        <dbReference type="SAM" id="MobiDB-lite"/>
    </source>
</evidence>
<keyword evidence="4 9" id="KW-0812">Transmembrane</keyword>
<dbReference type="Gramene" id="AET7Gv21214300.3">
    <property type="protein sequence ID" value="AET7Gv21214300.3"/>
    <property type="gene ID" value="AET7Gv21214300"/>
</dbReference>
<comment type="similarity">
    <text evidence="2">Belongs to the GLUTAMINE DUMPER 1 (TC 9.B.60) family.</text>
</comment>
<evidence type="ECO:0000256" key="2">
    <source>
        <dbReference type="ARBA" id="ARBA00009977"/>
    </source>
</evidence>
<reference evidence="10" key="3">
    <citation type="journal article" date="2017" name="Nature">
        <title>Genome sequence of the progenitor of the wheat D genome Aegilops tauschii.</title>
        <authorList>
            <person name="Luo M.C."/>
            <person name="Gu Y.Q."/>
            <person name="Puiu D."/>
            <person name="Wang H."/>
            <person name="Twardziok S.O."/>
            <person name="Deal K.R."/>
            <person name="Huo N."/>
            <person name="Zhu T."/>
            <person name="Wang L."/>
            <person name="Wang Y."/>
            <person name="McGuire P.E."/>
            <person name="Liu S."/>
            <person name="Long H."/>
            <person name="Ramasamy R.K."/>
            <person name="Rodriguez J.C."/>
            <person name="Van S.L."/>
            <person name="Yuan L."/>
            <person name="Wang Z."/>
            <person name="Xia Z."/>
            <person name="Xiao L."/>
            <person name="Anderson O.D."/>
            <person name="Ouyang S."/>
            <person name="Liang Y."/>
            <person name="Zimin A.V."/>
            <person name="Pertea G."/>
            <person name="Qi P."/>
            <person name="Bennetzen J.L."/>
            <person name="Dai X."/>
            <person name="Dawson M.W."/>
            <person name="Muller H.G."/>
            <person name="Kugler K."/>
            <person name="Rivarola-Duarte L."/>
            <person name="Spannagl M."/>
            <person name="Mayer K.F.X."/>
            <person name="Lu F.H."/>
            <person name="Bevan M.W."/>
            <person name="Leroy P."/>
            <person name="Li P."/>
            <person name="You F.M."/>
            <person name="Sun Q."/>
            <person name="Liu Z."/>
            <person name="Lyons E."/>
            <person name="Wicker T."/>
            <person name="Salzberg S.L."/>
            <person name="Devos K.M."/>
            <person name="Dvorak J."/>
        </authorList>
    </citation>
    <scope>NUCLEOTIDE SEQUENCE [LARGE SCALE GENOMIC DNA]</scope>
    <source>
        <strain evidence="10">cv. AL8/78</strain>
    </source>
</reference>
<organism evidence="10 11">
    <name type="scientific">Aegilops tauschii subsp. strangulata</name>
    <name type="common">Goatgrass</name>
    <dbReference type="NCBI Taxonomy" id="200361"/>
    <lineage>
        <taxon>Eukaryota</taxon>
        <taxon>Viridiplantae</taxon>
        <taxon>Streptophyta</taxon>
        <taxon>Embryophyta</taxon>
        <taxon>Tracheophyta</taxon>
        <taxon>Spermatophyta</taxon>
        <taxon>Magnoliopsida</taxon>
        <taxon>Liliopsida</taxon>
        <taxon>Poales</taxon>
        <taxon>Poaceae</taxon>
        <taxon>BOP clade</taxon>
        <taxon>Pooideae</taxon>
        <taxon>Triticodae</taxon>
        <taxon>Triticeae</taxon>
        <taxon>Triticinae</taxon>
        <taxon>Aegilops</taxon>
    </lineage>
</organism>
<evidence type="ECO:0000256" key="6">
    <source>
        <dbReference type="ARBA" id="ARBA00022989"/>
    </source>
</evidence>
<dbReference type="PANTHER" id="PTHR33228">
    <property type="entry name" value="PROTEIN GLUTAMINE DUMPER 4-RELATED"/>
    <property type="match status" value="1"/>
</dbReference>
<reference evidence="10" key="4">
    <citation type="submission" date="2019-03" db="UniProtKB">
        <authorList>
            <consortium name="EnsemblPlants"/>
        </authorList>
    </citation>
    <scope>IDENTIFICATION</scope>
</reference>
<reference evidence="11" key="1">
    <citation type="journal article" date="2014" name="Science">
        <title>Ancient hybridizations among the ancestral genomes of bread wheat.</title>
        <authorList>
            <consortium name="International Wheat Genome Sequencing Consortium,"/>
            <person name="Marcussen T."/>
            <person name="Sandve S.R."/>
            <person name="Heier L."/>
            <person name="Spannagl M."/>
            <person name="Pfeifer M."/>
            <person name="Jakobsen K.S."/>
            <person name="Wulff B.B."/>
            <person name="Steuernagel B."/>
            <person name="Mayer K.F."/>
            <person name="Olsen O.A."/>
        </authorList>
    </citation>
    <scope>NUCLEOTIDE SEQUENCE [LARGE SCALE GENOMIC DNA]</scope>
    <source>
        <strain evidence="11">cv. AL8/78</strain>
    </source>
</reference>
<keyword evidence="7 9" id="KW-0472">Membrane</keyword>
<evidence type="ECO:0008006" key="12">
    <source>
        <dbReference type="Google" id="ProtNLM"/>
    </source>
</evidence>
<dbReference type="InterPro" id="IPR040359">
    <property type="entry name" value="GDU"/>
</dbReference>
<protein>
    <recommendedName>
        <fullName evidence="12">Protein GLUTAMINE DUMPER 3</fullName>
    </recommendedName>
</protein>
<keyword evidence="6 9" id="KW-1133">Transmembrane helix</keyword>
<dbReference type="GO" id="GO:0080143">
    <property type="term" value="P:regulation of amino acid export"/>
    <property type="evidence" value="ECO:0007669"/>
    <property type="project" value="InterPro"/>
</dbReference>
<feature type="compositionally biased region" description="Basic and acidic residues" evidence="8">
    <location>
        <begin position="143"/>
        <end position="154"/>
    </location>
</feature>
<comment type="subcellular location">
    <subcellularLocation>
        <location evidence="1">Membrane</location>
        <topology evidence="1">Single-pass membrane protein</topology>
    </subcellularLocation>
</comment>
<dbReference type="EnsemblPlants" id="AET7Gv21214300.3">
    <property type="protein sequence ID" value="AET7Gv21214300.3"/>
    <property type="gene ID" value="AET7Gv21214300"/>
</dbReference>
<accession>A0A453T382</accession>
<reference evidence="11" key="2">
    <citation type="journal article" date="2017" name="Nat. Plants">
        <title>The Aegilops tauschii genome reveals multiple impacts of transposons.</title>
        <authorList>
            <person name="Zhao G."/>
            <person name="Zou C."/>
            <person name="Li K."/>
            <person name="Wang K."/>
            <person name="Li T."/>
            <person name="Gao L."/>
            <person name="Zhang X."/>
            <person name="Wang H."/>
            <person name="Yang Z."/>
            <person name="Liu X."/>
            <person name="Jiang W."/>
            <person name="Mao L."/>
            <person name="Kong X."/>
            <person name="Jiao Y."/>
            <person name="Jia J."/>
        </authorList>
    </citation>
    <scope>NUCLEOTIDE SEQUENCE [LARGE SCALE GENOMIC DNA]</scope>
    <source>
        <strain evidence="11">cv. AL8/78</strain>
    </source>
</reference>
<dbReference type="STRING" id="200361.A0A453T382"/>
<dbReference type="GO" id="GO:0016020">
    <property type="term" value="C:membrane"/>
    <property type="evidence" value="ECO:0007669"/>
    <property type="project" value="UniProtKB-SubCell"/>
</dbReference>
<feature type="transmembrane region" description="Helical" evidence="9">
    <location>
        <begin position="109"/>
        <end position="133"/>
    </location>
</feature>
<evidence type="ECO:0000313" key="10">
    <source>
        <dbReference type="EnsemblPlants" id="AET7Gv21214300.3"/>
    </source>
</evidence>
<evidence type="ECO:0000256" key="4">
    <source>
        <dbReference type="ARBA" id="ARBA00022692"/>
    </source>
</evidence>
<evidence type="ECO:0000256" key="5">
    <source>
        <dbReference type="ARBA" id="ARBA00022970"/>
    </source>
</evidence>
<evidence type="ECO:0000256" key="9">
    <source>
        <dbReference type="SAM" id="Phobius"/>
    </source>
</evidence>
<evidence type="ECO:0000313" key="11">
    <source>
        <dbReference type="Proteomes" id="UP000015105"/>
    </source>
</evidence>